<proteinExistence type="predicted"/>
<name>A0A7I7Z0B1_9MYCO</name>
<evidence type="ECO:0000313" key="2">
    <source>
        <dbReference type="Proteomes" id="UP000467105"/>
    </source>
</evidence>
<dbReference type="EMBL" id="AP022614">
    <property type="protein sequence ID" value="BBZ47526.1"/>
    <property type="molecule type" value="Genomic_DNA"/>
</dbReference>
<keyword evidence="2" id="KW-1185">Reference proteome</keyword>
<organism evidence="1 2">
    <name type="scientific">Mycobacterium parmense</name>
    <dbReference type="NCBI Taxonomy" id="185642"/>
    <lineage>
        <taxon>Bacteria</taxon>
        <taxon>Bacillati</taxon>
        <taxon>Actinomycetota</taxon>
        <taxon>Actinomycetes</taxon>
        <taxon>Mycobacteriales</taxon>
        <taxon>Mycobacteriaceae</taxon>
        <taxon>Mycobacterium</taxon>
        <taxon>Mycobacterium simiae complex</taxon>
    </lineage>
</organism>
<reference evidence="1 2" key="1">
    <citation type="journal article" date="2019" name="Emerg. Microbes Infect.">
        <title>Comprehensive subspecies identification of 175 nontuberculous mycobacteria species based on 7547 genomic profiles.</title>
        <authorList>
            <person name="Matsumoto Y."/>
            <person name="Kinjo T."/>
            <person name="Motooka D."/>
            <person name="Nabeya D."/>
            <person name="Jung N."/>
            <person name="Uechi K."/>
            <person name="Horii T."/>
            <person name="Iida T."/>
            <person name="Fujita J."/>
            <person name="Nakamura S."/>
        </authorList>
    </citation>
    <scope>NUCLEOTIDE SEQUENCE [LARGE SCALE GENOMIC DNA]</scope>
    <source>
        <strain evidence="1 2">JCM 14742</strain>
    </source>
</reference>
<evidence type="ECO:0000313" key="1">
    <source>
        <dbReference type="EMBL" id="BBZ47526.1"/>
    </source>
</evidence>
<accession>A0A7I7Z0B1</accession>
<dbReference type="Proteomes" id="UP000467105">
    <property type="component" value="Chromosome"/>
</dbReference>
<protein>
    <submittedName>
        <fullName evidence="1">Uncharacterized protein</fullName>
    </submittedName>
</protein>
<sequence length="86" mass="9439">MQVRCVPSPQAGIDVYVDEAEHRGQSVARAPAILTSAARVALPARSKNLDRNPITCRHTPTRACGVTDCLNDTDDFMSRDEGEARW</sequence>
<dbReference type="AlphaFoldDB" id="A0A7I7Z0B1"/>
<gene>
    <name evidence="1" type="ORF">MPRM_48070</name>
</gene>